<feature type="non-terminal residue" evidence="3">
    <location>
        <position position="352"/>
    </location>
</feature>
<dbReference type="Gramene" id="EFJ11244">
    <property type="protein sequence ID" value="EFJ11244"/>
    <property type="gene ID" value="SELMODRAFT_447083"/>
</dbReference>
<feature type="compositionally biased region" description="Basic and acidic residues" evidence="1">
    <location>
        <begin position="78"/>
        <end position="87"/>
    </location>
</feature>
<accession>D8SWK9</accession>
<sequence length="352" mass="38892">MSYQHRMQELVLKSGCSWASEVKAPPPCSREASGGGIGIGTPRADERILPKGPFSGLTICVTGLSKEVLAANTSTLSRTERLDESKYDATTGDFESAENSLPRDDPAACMPQKPSFSAPLPPLTNKPLASLQVVPMASNNKNSTEFPKAPRKPMFSGICFYIDNDISTELQIKAIKSLKSSFRSSRLKKVVEAAVKEGATCISDWYIGCNATHIVCEDNALVKYVGYKIHLVSPMWVLRTVKEHAWYHLVHISLDLLRHFPHLLDKLKLDESESRVRAARDSIRRRRGPSMQPCRALPRPITPQSMMESICWSVSEPPSTAQLYLDNSDGTGHYDQASDYFDAQESGKDSSS</sequence>
<dbReference type="AlphaFoldDB" id="D8SWK9"/>
<proteinExistence type="predicted"/>
<dbReference type="InterPro" id="IPR036420">
    <property type="entry name" value="BRCT_dom_sf"/>
</dbReference>
<dbReference type="Proteomes" id="UP000001514">
    <property type="component" value="Unassembled WGS sequence"/>
</dbReference>
<dbReference type="CDD" id="cd00027">
    <property type="entry name" value="BRCT"/>
    <property type="match status" value="1"/>
</dbReference>
<dbReference type="InterPro" id="IPR001357">
    <property type="entry name" value="BRCT_dom"/>
</dbReference>
<organism evidence="4">
    <name type="scientific">Selaginella moellendorffii</name>
    <name type="common">Spikemoss</name>
    <dbReference type="NCBI Taxonomy" id="88036"/>
    <lineage>
        <taxon>Eukaryota</taxon>
        <taxon>Viridiplantae</taxon>
        <taxon>Streptophyta</taxon>
        <taxon>Embryophyta</taxon>
        <taxon>Tracheophyta</taxon>
        <taxon>Lycopodiopsida</taxon>
        <taxon>Selaginellales</taxon>
        <taxon>Selaginellaceae</taxon>
        <taxon>Selaginella</taxon>
    </lineage>
</organism>
<dbReference type="eggNOG" id="ENOG502QQZ5">
    <property type="taxonomic scope" value="Eukaryota"/>
</dbReference>
<evidence type="ECO:0000256" key="1">
    <source>
        <dbReference type="SAM" id="MobiDB-lite"/>
    </source>
</evidence>
<evidence type="ECO:0000313" key="4">
    <source>
        <dbReference type="Proteomes" id="UP000001514"/>
    </source>
</evidence>
<feature type="domain" description="BRCT" evidence="2">
    <location>
        <begin position="150"/>
        <end position="243"/>
    </location>
</feature>
<dbReference type="HOGENOM" id="CLU_036854_2_0_1"/>
<dbReference type="SUPFAM" id="SSF52113">
    <property type="entry name" value="BRCT domain"/>
    <property type="match status" value="1"/>
</dbReference>
<dbReference type="InParanoid" id="D8SWK9"/>
<reference evidence="3 4" key="1">
    <citation type="journal article" date="2011" name="Science">
        <title>The Selaginella genome identifies genetic changes associated with the evolution of vascular plants.</title>
        <authorList>
            <person name="Banks J.A."/>
            <person name="Nishiyama T."/>
            <person name="Hasebe M."/>
            <person name="Bowman J.L."/>
            <person name="Gribskov M."/>
            <person name="dePamphilis C."/>
            <person name="Albert V.A."/>
            <person name="Aono N."/>
            <person name="Aoyama T."/>
            <person name="Ambrose B.A."/>
            <person name="Ashton N.W."/>
            <person name="Axtell M.J."/>
            <person name="Barker E."/>
            <person name="Barker M.S."/>
            <person name="Bennetzen J.L."/>
            <person name="Bonawitz N.D."/>
            <person name="Chapple C."/>
            <person name="Cheng C."/>
            <person name="Correa L.G."/>
            <person name="Dacre M."/>
            <person name="DeBarry J."/>
            <person name="Dreyer I."/>
            <person name="Elias M."/>
            <person name="Engstrom E.M."/>
            <person name="Estelle M."/>
            <person name="Feng L."/>
            <person name="Finet C."/>
            <person name="Floyd S.K."/>
            <person name="Frommer W.B."/>
            <person name="Fujita T."/>
            <person name="Gramzow L."/>
            <person name="Gutensohn M."/>
            <person name="Harholt J."/>
            <person name="Hattori M."/>
            <person name="Heyl A."/>
            <person name="Hirai T."/>
            <person name="Hiwatashi Y."/>
            <person name="Ishikawa M."/>
            <person name="Iwata M."/>
            <person name="Karol K.G."/>
            <person name="Koehler B."/>
            <person name="Kolukisaoglu U."/>
            <person name="Kubo M."/>
            <person name="Kurata T."/>
            <person name="Lalonde S."/>
            <person name="Li K."/>
            <person name="Li Y."/>
            <person name="Litt A."/>
            <person name="Lyons E."/>
            <person name="Manning G."/>
            <person name="Maruyama T."/>
            <person name="Michael T.P."/>
            <person name="Mikami K."/>
            <person name="Miyazaki S."/>
            <person name="Morinaga S."/>
            <person name="Murata T."/>
            <person name="Mueller-Roeber B."/>
            <person name="Nelson D.R."/>
            <person name="Obara M."/>
            <person name="Oguri Y."/>
            <person name="Olmstead R.G."/>
            <person name="Onodera N."/>
            <person name="Petersen B.L."/>
            <person name="Pils B."/>
            <person name="Prigge M."/>
            <person name="Rensing S.A."/>
            <person name="Riano-Pachon D.M."/>
            <person name="Roberts A.W."/>
            <person name="Sato Y."/>
            <person name="Scheller H.V."/>
            <person name="Schulz B."/>
            <person name="Schulz C."/>
            <person name="Shakirov E.V."/>
            <person name="Shibagaki N."/>
            <person name="Shinohara N."/>
            <person name="Shippen D.E."/>
            <person name="Soerensen I."/>
            <person name="Sotooka R."/>
            <person name="Sugimoto N."/>
            <person name="Sugita M."/>
            <person name="Sumikawa N."/>
            <person name="Tanurdzic M."/>
            <person name="Theissen G."/>
            <person name="Ulvskov P."/>
            <person name="Wakazuki S."/>
            <person name="Weng J.K."/>
            <person name="Willats W.W."/>
            <person name="Wipf D."/>
            <person name="Wolf P.G."/>
            <person name="Yang L."/>
            <person name="Zimmer A.D."/>
            <person name="Zhu Q."/>
            <person name="Mitros T."/>
            <person name="Hellsten U."/>
            <person name="Loque D."/>
            <person name="Otillar R."/>
            <person name="Salamov A."/>
            <person name="Schmutz J."/>
            <person name="Shapiro H."/>
            <person name="Lindquist E."/>
            <person name="Lucas S."/>
            <person name="Rokhsar D."/>
            <person name="Grigoriev I.V."/>
        </authorList>
    </citation>
    <scope>NUCLEOTIDE SEQUENCE [LARGE SCALE GENOMIC DNA]</scope>
</reference>
<gene>
    <name evidence="3" type="ORF">SELMODRAFT_447083</name>
</gene>
<dbReference type="PANTHER" id="PTHR47576:SF2">
    <property type="entry name" value="BRCT DOMAIN DNA REPAIR PROTEIN-RELATED"/>
    <property type="match status" value="1"/>
</dbReference>
<protein>
    <recommendedName>
        <fullName evidence="2">BRCT domain-containing protein</fullName>
    </recommendedName>
</protein>
<name>D8SWK9_SELML</name>
<dbReference type="PROSITE" id="PS50172">
    <property type="entry name" value="BRCT"/>
    <property type="match status" value="1"/>
</dbReference>
<evidence type="ECO:0000259" key="2">
    <source>
        <dbReference type="PROSITE" id="PS50172"/>
    </source>
</evidence>
<dbReference type="EMBL" id="GL377648">
    <property type="protein sequence ID" value="EFJ11244.1"/>
    <property type="molecule type" value="Genomic_DNA"/>
</dbReference>
<keyword evidence="4" id="KW-1185">Reference proteome</keyword>
<dbReference type="Gene3D" id="3.40.50.10190">
    <property type="entry name" value="BRCT domain"/>
    <property type="match status" value="1"/>
</dbReference>
<feature type="region of interest" description="Disordered" evidence="1">
    <location>
        <begin position="77"/>
        <end position="116"/>
    </location>
</feature>
<evidence type="ECO:0000313" key="3">
    <source>
        <dbReference type="EMBL" id="EFJ11244.1"/>
    </source>
</evidence>
<dbReference type="KEGG" id="smo:SELMODRAFT_447083"/>
<dbReference type="PANTHER" id="PTHR47576">
    <property type="entry name" value="BRCT DOMAIN DNA REPAIR PROTEIN-RELATED"/>
    <property type="match status" value="1"/>
</dbReference>